<organism evidence="1 2">
    <name type="scientific">Ferruginivarius sediminum</name>
    <dbReference type="NCBI Taxonomy" id="2661937"/>
    <lineage>
        <taxon>Bacteria</taxon>
        <taxon>Pseudomonadati</taxon>
        <taxon>Pseudomonadota</taxon>
        <taxon>Alphaproteobacteria</taxon>
        <taxon>Rhodospirillales</taxon>
        <taxon>Rhodospirillaceae</taxon>
        <taxon>Ferruginivarius</taxon>
    </lineage>
</organism>
<evidence type="ECO:0000313" key="2">
    <source>
        <dbReference type="Proteomes" id="UP000253941"/>
    </source>
</evidence>
<keyword evidence="2" id="KW-1185">Reference proteome</keyword>
<proteinExistence type="predicted"/>
<dbReference type="InterPro" id="IPR010260">
    <property type="entry name" value="AlpA"/>
</dbReference>
<dbReference type="EMBL" id="QPMH01000004">
    <property type="protein sequence ID" value="RDD62632.1"/>
    <property type="molecule type" value="Genomic_DNA"/>
</dbReference>
<sequence length="70" mass="7648">MEALNMSTRLISKQEAAARVGYHPVSLMRLCREGRFPQPVRLAPNKIGFVESEVEAHIAALAAARDTEAA</sequence>
<accession>A0A369TCT5</accession>
<dbReference type="AlphaFoldDB" id="A0A369TCT5"/>
<dbReference type="Pfam" id="PF05930">
    <property type="entry name" value="Phage_AlpA"/>
    <property type="match status" value="1"/>
</dbReference>
<protein>
    <submittedName>
        <fullName evidence="1">AlpA family phage regulatory protein</fullName>
    </submittedName>
</protein>
<reference evidence="1 2" key="1">
    <citation type="submission" date="2018-07" db="EMBL/GenBank/DDBJ databases">
        <title>Venubactetium sediminum gen. nov., sp. nov., isolated from a marine solar saltern.</title>
        <authorList>
            <person name="Wang S."/>
        </authorList>
    </citation>
    <scope>NUCLEOTIDE SEQUENCE [LARGE SCALE GENOMIC DNA]</scope>
    <source>
        <strain evidence="1 2">WD2A32</strain>
    </source>
</reference>
<gene>
    <name evidence="1" type="ORF">DRB17_05580</name>
</gene>
<dbReference type="Proteomes" id="UP000253941">
    <property type="component" value="Unassembled WGS sequence"/>
</dbReference>
<name>A0A369TCT5_9PROT</name>
<evidence type="ECO:0000313" key="1">
    <source>
        <dbReference type="EMBL" id="RDD62632.1"/>
    </source>
</evidence>
<comment type="caution">
    <text evidence="1">The sequence shown here is derived from an EMBL/GenBank/DDBJ whole genome shotgun (WGS) entry which is preliminary data.</text>
</comment>